<organism evidence="1">
    <name type="scientific">marine sediment metagenome</name>
    <dbReference type="NCBI Taxonomy" id="412755"/>
    <lineage>
        <taxon>unclassified sequences</taxon>
        <taxon>metagenomes</taxon>
        <taxon>ecological metagenomes</taxon>
    </lineage>
</organism>
<name>X0TTH0_9ZZZZ</name>
<dbReference type="AlphaFoldDB" id="X0TTH0"/>
<sequence>MLYAVLLITKNDIMNWTTIFKREKRNKVMPKPKFEDNWKAERYEENVKEGVRSLQQGRSIKIMDDGRGYELALEIKHRFMLEYQKQMAEKIKIDGTGRGEITVSFTNSI</sequence>
<accession>X0TTH0</accession>
<protein>
    <submittedName>
        <fullName evidence="1">Uncharacterized protein</fullName>
    </submittedName>
</protein>
<comment type="caution">
    <text evidence="1">The sequence shown here is derived from an EMBL/GenBank/DDBJ whole genome shotgun (WGS) entry which is preliminary data.</text>
</comment>
<proteinExistence type="predicted"/>
<gene>
    <name evidence="1" type="ORF">S01H1_01352</name>
</gene>
<evidence type="ECO:0000313" key="1">
    <source>
        <dbReference type="EMBL" id="GAF79435.1"/>
    </source>
</evidence>
<dbReference type="EMBL" id="BARS01000574">
    <property type="protein sequence ID" value="GAF79435.1"/>
    <property type="molecule type" value="Genomic_DNA"/>
</dbReference>
<reference evidence="1" key="1">
    <citation type="journal article" date="2014" name="Front. Microbiol.">
        <title>High frequency of phylogenetically diverse reductive dehalogenase-homologous genes in deep subseafloor sedimentary metagenomes.</title>
        <authorList>
            <person name="Kawai M."/>
            <person name="Futagami T."/>
            <person name="Toyoda A."/>
            <person name="Takaki Y."/>
            <person name="Nishi S."/>
            <person name="Hori S."/>
            <person name="Arai W."/>
            <person name="Tsubouchi T."/>
            <person name="Morono Y."/>
            <person name="Uchiyama I."/>
            <person name="Ito T."/>
            <person name="Fujiyama A."/>
            <person name="Inagaki F."/>
            <person name="Takami H."/>
        </authorList>
    </citation>
    <scope>NUCLEOTIDE SEQUENCE</scope>
    <source>
        <strain evidence="1">Expedition CK06-06</strain>
    </source>
</reference>